<gene>
    <name evidence="5" type="primary">hutG</name>
    <name evidence="10" type="ORF">CARG_03125</name>
</gene>
<evidence type="ECO:0000256" key="5">
    <source>
        <dbReference type="HAMAP-Rule" id="MF_00737"/>
    </source>
</evidence>
<comment type="function">
    <text evidence="5">Catalyzes the conversion of N-formimidoyl-L-glutamate to L-glutamate and formamide.</text>
</comment>
<comment type="pathway">
    <text evidence="5">Amino-acid degradation; L-histidine degradation into L-glutamate; L-glutamate from N-formimidoyl-L-glutamate (hydrolase route): step 1/1.</text>
</comment>
<dbReference type="STRING" id="1348662.CARG_03125"/>
<feature type="binding site" evidence="5">
    <location>
        <position position="147"/>
    </location>
    <ligand>
        <name>Mn(2+)</name>
        <dbReference type="ChEBI" id="CHEBI:29035"/>
        <label>2</label>
    </ligand>
</feature>
<keyword evidence="1 5" id="KW-0479">Metal-binding</keyword>
<dbReference type="GO" id="GO:0050415">
    <property type="term" value="F:formimidoylglutamase activity"/>
    <property type="evidence" value="ECO:0007669"/>
    <property type="project" value="UniProtKB-UniRule"/>
</dbReference>
<dbReference type="EC" id="3.5.3.8" evidence="5 6"/>
<dbReference type="PRINTS" id="PR00116">
    <property type="entry name" value="ARGINASE"/>
</dbReference>
<evidence type="ECO:0000256" key="1">
    <source>
        <dbReference type="ARBA" id="ARBA00022723"/>
    </source>
</evidence>
<evidence type="ECO:0000313" key="10">
    <source>
        <dbReference type="EMBL" id="AGU14777.1"/>
    </source>
</evidence>
<dbReference type="HOGENOM" id="CLU_039478_2_0_11"/>
<dbReference type="PROSITE" id="PS01053">
    <property type="entry name" value="ARGINASE_1"/>
    <property type="match status" value="1"/>
</dbReference>
<dbReference type="Pfam" id="PF00491">
    <property type="entry name" value="Arginase"/>
    <property type="match status" value="1"/>
</dbReference>
<dbReference type="InterPro" id="IPR020855">
    <property type="entry name" value="Ureohydrolase_Mn_BS"/>
</dbReference>
<dbReference type="GeneID" id="78249448"/>
<organism evidence="10 11">
    <name type="scientific">Corynebacterium argentoratense DSM 44202</name>
    <dbReference type="NCBI Taxonomy" id="1348662"/>
    <lineage>
        <taxon>Bacteria</taxon>
        <taxon>Bacillati</taxon>
        <taxon>Actinomycetota</taxon>
        <taxon>Actinomycetes</taxon>
        <taxon>Mycobacteriales</taxon>
        <taxon>Corynebacteriaceae</taxon>
        <taxon>Corynebacterium</taxon>
    </lineage>
</organism>
<evidence type="ECO:0000256" key="8">
    <source>
        <dbReference type="PROSITE-ProRule" id="PRU00742"/>
    </source>
</evidence>
<reference evidence="10 11" key="1">
    <citation type="journal article" date="2013" name="Genome Announc.">
        <title>Whole-Genome Sequence of the Clinical Strain Corynebacterium argentoratense DSM 44202, Isolated from a Human Throat Specimen.</title>
        <authorList>
            <person name="Bomholt C."/>
            <person name="Glaub A."/>
            <person name="Gravermann K."/>
            <person name="Albersmeier A."/>
            <person name="Brinkrolf K."/>
            <person name="Ruckert C."/>
            <person name="Tauch A."/>
        </authorList>
    </citation>
    <scope>NUCLEOTIDE SEQUENCE [LARGE SCALE GENOMIC DNA]</scope>
    <source>
        <strain evidence="10">DSM 44202</strain>
    </source>
</reference>
<dbReference type="AlphaFoldDB" id="U3GYU1"/>
<evidence type="ECO:0000256" key="4">
    <source>
        <dbReference type="ARBA" id="ARBA00023211"/>
    </source>
</evidence>
<keyword evidence="11" id="KW-1185">Reference proteome</keyword>
<dbReference type="CDD" id="cd09988">
    <property type="entry name" value="Formimidoylglutamase"/>
    <property type="match status" value="1"/>
</dbReference>
<dbReference type="GO" id="GO:0030145">
    <property type="term" value="F:manganese ion binding"/>
    <property type="evidence" value="ECO:0007669"/>
    <property type="project" value="UniProtKB-UniRule"/>
</dbReference>
<proteinExistence type="inferred from homology"/>
<evidence type="ECO:0000256" key="9">
    <source>
        <dbReference type="RuleBase" id="RU003684"/>
    </source>
</evidence>
<evidence type="ECO:0000256" key="6">
    <source>
        <dbReference type="NCBIfam" id="TIGR01227"/>
    </source>
</evidence>
<keyword evidence="4 5" id="KW-0464">Manganese</keyword>
<comment type="cofactor">
    <cofactor evidence="5 7">
        <name>Mn(2+)</name>
        <dbReference type="ChEBI" id="CHEBI:29035"/>
    </cofactor>
    <text evidence="5 7">Binds 2 manganese ions per subunit.</text>
</comment>
<feature type="binding site" evidence="5">
    <location>
        <position position="230"/>
    </location>
    <ligand>
        <name>Mn(2+)</name>
        <dbReference type="ChEBI" id="CHEBI:29035"/>
        <label>2</label>
    </ligand>
</feature>
<name>U3GYU1_9CORY</name>
<evidence type="ECO:0000256" key="3">
    <source>
        <dbReference type="ARBA" id="ARBA00022808"/>
    </source>
</evidence>
<dbReference type="SUPFAM" id="SSF52768">
    <property type="entry name" value="Arginase/deacetylase"/>
    <property type="match status" value="1"/>
</dbReference>
<comment type="catalytic activity">
    <reaction evidence="5">
        <text>N-formimidoyl-L-glutamate + H2O = formamide + L-glutamate</text>
        <dbReference type="Rhea" id="RHEA:22492"/>
        <dbReference type="ChEBI" id="CHEBI:15377"/>
        <dbReference type="ChEBI" id="CHEBI:16397"/>
        <dbReference type="ChEBI" id="CHEBI:29985"/>
        <dbReference type="ChEBI" id="CHEBI:58928"/>
        <dbReference type="EC" id="3.5.3.8"/>
    </reaction>
</comment>
<dbReference type="Gene3D" id="3.40.800.10">
    <property type="entry name" value="Ureohydrolase domain"/>
    <property type="match status" value="1"/>
</dbReference>
<accession>U3GYU1</accession>
<dbReference type="RefSeq" id="WP_020975928.1">
    <property type="nucleotide sequence ID" value="NC_022198.1"/>
</dbReference>
<keyword evidence="3 5" id="KW-0369">Histidine metabolism</keyword>
<dbReference type="PANTHER" id="PTHR11358">
    <property type="entry name" value="ARGINASE/AGMATINASE"/>
    <property type="match status" value="1"/>
</dbReference>
<dbReference type="PANTHER" id="PTHR11358:SF35">
    <property type="entry name" value="FORMIMIDOYLGLUTAMASE"/>
    <property type="match status" value="1"/>
</dbReference>
<feature type="binding site" evidence="7">
    <location>
        <position position="149"/>
    </location>
    <ligand>
        <name>Mn(2+)</name>
        <dbReference type="ChEBI" id="CHEBI:29035"/>
        <label>1</label>
    </ligand>
</feature>
<feature type="binding site" evidence="5 7">
    <location>
        <position position="147"/>
    </location>
    <ligand>
        <name>Mn(2+)</name>
        <dbReference type="ChEBI" id="CHEBI:29035"/>
        <label>1</label>
    </ligand>
</feature>
<protein>
    <recommendedName>
        <fullName evidence="5 6">Formimidoylglutamase</fullName>
        <ecNumber evidence="5 6">3.5.3.8</ecNumber>
    </recommendedName>
    <alternativeName>
        <fullName evidence="5">Formiminoglutamase</fullName>
    </alternativeName>
    <alternativeName>
        <fullName evidence="5">Formiminoglutamate hydrolase</fullName>
    </alternativeName>
</protein>
<dbReference type="GO" id="GO:0033389">
    <property type="term" value="P:putrescine biosynthetic process from arginine, via agmatine"/>
    <property type="evidence" value="ECO:0007669"/>
    <property type="project" value="TreeGrafter"/>
</dbReference>
<feature type="binding site" evidence="5 7">
    <location>
        <position position="230"/>
    </location>
    <ligand>
        <name>Mn(2+)</name>
        <dbReference type="ChEBI" id="CHEBI:29035"/>
        <label>1</label>
    </ligand>
</feature>
<feature type="binding site" evidence="5 7">
    <location>
        <position position="232"/>
    </location>
    <ligand>
        <name>Mn(2+)</name>
        <dbReference type="ChEBI" id="CHEBI:29035"/>
        <label>2</label>
    </ligand>
</feature>
<dbReference type="eggNOG" id="COG0010">
    <property type="taxonomic scope" value="Bacteria"/>
</dbReference>
<dbReference type="HAMAP" id="MF_00737">
    <property type="entry name" value="Formimidoylglutam"/>
    <property type="match status" value="1"/>
</dbReference>
<dbReference type="InterPro" id="IPR005923">
    <property type="entry name" value="HutG"/>
</dbReference>
<dbReference type="GO" id="GO:0019557">
    <property type="term" value="P:L-histidine catabolic process to glutamate and formate"/>
    <property type="evidence" value="ECO:0007669"/>
    <property type="project" value="UniProtKB-UniPathway"/>
</dbReference>
<evidence type="ECO:0000256" key="2">
    <source>
        <dbReference type="ARBA" id="ARBA00022801"/>
    </source>
</evidence>
<dbReference type="Proteomes" id="UP000016943">
    <property type="component" value="Chromosome"/>
</dbReference>
<feature type="binding site" evidence="5">
    <location>
        <position position="149"/>
    </location>
    <ligand>
        <name>Mn(2+)</name>
        <dbReference type="ChEBI" id="CHEBI:29035"/>
        <label>2</label>
    </ligand>
</feature>
<dbReference type="KEGG" id="caz:CARG_03125"/>
<keyword evidence="2 5" id="KW-0378">Hydrolase</keyword>
<dbReference type="GO" id="GO:0019556">
    <property type="term" value="P:L-histidine catabolic process to glutamate and formamide"/>
    <property type="evidence" value="ECO:0007669"/>
    <property type="project" value="UniProtKB-UniRule"/>
</dbReference>
<dbReference type="InterPro" id="IPR023696">
    <property type="entry name" value="Ureohydrolase_dom_sf"/>
</dbReference>
<dbReference type="InterPro" id="IPR006035">
    <property type="entry name" value="Ureohydrolase"/>
</dbReference>
<feature type="binding site" evidence="5 7">
    <location>
        <position position="151"/>
    </location>
    <ligand>
        <name>Mn(2+)</name>
        <dbReference type="ChEBI" id="CHEBI:29035"/>
        <label>1</label>
    </ligand>
</feature>
<dbReference type="NCBIfam" id="TIGR01227">
    <property type="entry name" value="hutG"/>
    <property type="match status" value="1"/>
</dbReference>
<dbReference type="EMBL" id="CP006365">
    <property type="protein sequence ID" value="AGU14777.1"/>
    <property type="molecule type" value="Genomic_DNA"/>
</dbReference>
<evidence type="ECO:0000313" key="11">
    <source>
        <dbReference type="Proteomes" id="UP000016943"/>
    </source>
</evidence>
<dbReference type="PROSITE" id="PS51409">
    <property type="entry name" value="ARGINASE_2"/>
    <property type="match status" value="1"/>
</dbReference>
<dbReference type="UniPathway" id="UPA00379">
    <property type="reaction ID" value="UER00552"/>
</dbReference>
<dbReference type="PATRIC" id="fig|1348662.3.peg.616"/>
<dbReference type="PIRSF" id="PIRSF036979">
    <property type="entry name" value="Arginase"/>
    <property type="match status" value="1"/>
</dbReference>
<sequence length="303" mass="31739">MSIWTGRSDGPRWHHIVTDSGDSTVGIVGFASDEGVRRNHGRPGASEGPTALRQALAPLAVHGQLSVVDHGDVTVGGTDLEQGHQELAAAVAASVSSHPVTFVLGGGHETAYGSHCGLRHGLNDDAARDSRTNESSRSPRVGVINLDAHFDLRRAEEATSGTPFLQICEQFDCGPDYLVVGVSRPNNTQELFDEAGRLGATYVEDWQIDQADSVVANFLESHDVIHLSIDLDVLPAGVAPGVSAPAGLGVDLATIRALACQVAASGKLRLVDVVELNPGFDVDGRTAKVAARLLWDIAAIVAG</sequence>
<comment type="similarity">
    <text evidence="5 8 9">Belongs to the arginase family.</text>
</comment>
<dbReference type="GO" id="GO:0008783">
    <property type="term" value="F:agmatinase activity"/>
    <property type="evidence" value="ECO:0007669"/>
    <property type="project" value="TreeGrafter"/>
</dbReference>
<feature type="binding site" evidence="5 7">
    <location>
        <position position="108"/>
    </location>
    <ligand>
        <name>Mn(2+)</name>
        <dbReference type="ChEBI" id="CHEBI:29035"/>
        <label>1</label>
    </ligand>
</feature>
<evidence type="ECO:0000256" key="7">
    <source>
        <dbReference type="PIRSR" id="PIRSR036979-1"/>
    </source>
</evidence>